<dbReference type="OrthoDB" id="9777219at2"/>
<reference evidence="4 5" key="1">
    <citation type="submission" date="2019-04" db="EMBL/GenBank/DDBJ databases">
        <authorList>
            <person name="Liu A."/>
        </authorList>
    </citation>
    <scope>NUCLEOTIDE SEQUENCE [LARGE SCALE GENOMIC DNA]</scope>
    <source>
        <strain evidence="4 5">RZ03</strain>
    </source>
</reference>
<dbReference type="Pfam" id="PF23357">
    <property type="entry name" value="DUF7088"/>
    <property type="match status" value="1"/>
</dbReference>
<evidence type="ECO:0000259" key="2">
    <source>
        <dbReference type="Pfam" id="PF09822"/>
    </source>
</evidence>
<keyword evidence="1" id="KW-1133">Transmembrane helix</keyword>
<evidence type="ECO:0000313" key="5">
    <source>
        <dbReference type="Proteomes" id="UP000307602"/>
    </source>
</evidence>
<feature type="transmembrane region" description="Helical" evidence="1">
    <location>
        <begin position="479"/>
        <end position="497"/>
    </location>
</feature>
<name>A0A4V6R495_9FLAO</name>
<dbReference type="AlphaFoldDB" id="A0A4V6R495"/>
<evidence type="ECO:0000313" key="4">
    <source>
        <dbReference type="EMBL" id="TGV04694.1"/>
    </source>
</evidence>
<feature type="transmembrane region" description="Helical" evidence="1">
    <location>
        <begin position="18"/>
        <end position="40"/>
    </location>
</feature>
<dbReference type="Proteomes" id="UP000307602">
    <property type="component" value="Unassembled WGS sequence"/>
</dbReference>
<accession>A0A4V6R495</accession>
<dbReference type="EMBL" id="SRSO01000001">
    <property type="protein sequence ID" value="TGV04694.1"/>
    <property type="molecule type" value="Genomic_DNA"/>
</dbReference>
<dbReference type="Pfam" id="PF09822">
    <property type="entry name" value="ABC_transp_aux"/>
    <property type="match status" value="1"/>
</dbReference>
<dbReference type="InterPro" id="IPR055396">
    <property type="entry name" value="DUF7088"/>
</dbReference>
<keyword evidence="1" id="KW-0472">Membrane</keyword>
<organism evidence="4 5">
    <name type="scientific">Flavivirga rizhaonensis</name>
    <dbReference type="NCBI Taxonomy" id="2559571"/>
    <lineage>
        <taxon>Bacteria</taxon>
        <taxon>Pseudomonadati</taxon>
        <taxon>Bacteroidota</taxon>
        <taxon>Flavobacteriia</taxon>
        <taxon>Flavobacteriales</taxon>
        <taxon>Flavobacteriaceae</taxon>
        <taxon>Flavivirga</taxon>
    </lineage>
</organism>
<proteinExistence type="predicted"/>
<keyword evidence="1" id="KW-0812">Transmembrane</keyword>
<gene>
    <name evidence="4" type="ORF">EM932_00785</name>
</gene>
<evidence type="ECO:0000259" key="3">
    <source>
        <dbReference type="Pfam" id="PF23357"/>
    </source>
</evidence>
<feature type="domain" description="ABC-type uncharacterised transport system" evidence="2">
    <location>
        <begin position="185"/>
        <end position="443"/>
    </location>
</feature>
<comment type="caution">
    <text evidence="4">The sequence shown here is derived from an EMBL/GenBank/DDBJ whole genome shotgun (WGS) entry which is preliminary data.</text>
</comment>
<dbReference type="InterPro" id="IPR019196">
    <property type="entry name" value="ABC_transp_unknown"/>
</dbReference>
<sequence length="513" mass="58189">MLHETVEKNNYKQMKKTYITILLVLGILLFVNLVSEQYFFRIDLTEDKQYTLSEATEDIMKSLENPITVKAYFSENLPPDIAKTRSNFEEYLIEYARNSDDNLVFTFINPNENEETEREAIEAGINPVMINVREKDQMKQQQAFLGAVLELEEQKEVIPFMQPGAPLEYLLSSSIKKIAVSDKLEVGFMEGYGQATISELSQVKTALDVLYDFKSTKVNDSMPVPENIKTLAIVRPTDTINETSLNQLDKFLENGGNLFVALNRVNGDLNNTYGSALTTGVEKWLKEKGLEVREDFVVDAQCATVSVQQQQGFFNFTSNVSFPYIPIVSQFADHPITKGLEAVVMQFPSSLKFTAKDSLSTFTPLAFSSKNSATMQAPQFFDIQKQWTEKDFNAPNQVIAGVLEQKHANGNRSRICVIADGDFPINNGQQQIQSGNANLMVNAIDWLSDDTGLIDLRNKGIRYRPIDTLEEGTKTTLKYLNFLLPILLVIIYGIVRMQMNRNKRSRRIEENYE</sequence>
<keyword evidence="5" id="KW-1185">Reference proteome</keyword>
<evidence type="ECO:0000256" key="1">
    <source>
        <dbReference type="SAM" id="Phobius"/>
    </source>
</evidence>
<feature type="domain" description="DUF7088" evidence="3">
    <location>
        <begin position="46"/>
        <end position="149"/>
    </location>
</feature>
<protein>
    <submittedName>
        <fullName evidence="4">Uncharacterized protein</fullName>
    </submittedName>
</protein>